<dbReference type="RefSeq" id="WP_171587570.1">
    <property type="nucleotide sequence ID" value="NZ_JABGBO010000001.1"/>
</dbReference>
<sequence length="233" mass="26793">MKKTSTTEDNLLLEIKEAILTGVLKPGEKINQDKVAEMFNVSRTPLRTVLTTLVNSGLVSYQSNKGFKVREFSIEEIKNAVIVRSELEGLACKLATKNISSKQISNLEHLLFIGDSILKDESFYEKKDDYKKMNIEFHTCLMDYAGNPILKETLDKIYSVPLISDRIILFNDRDILIRSHDDHHRIVRAIKNDDGTRAQNIMREHVLFAIEYMISHINESNYATFLQVSNNHF</sequence>
<dbReference type="PROSITE" id="PS50949">
    <property type="entry name" value="HTH_GNTR"/>
    <property type="match status" value="1"/>
</dbReference>
<dbReference type="InterPro" id="IPR036388">
    <property type="entry name" value="WH-like_DNA-bd_sf"/>
</dbReference>
<name>A0A7Y4L7W0_9BURK</name>
<gene>
    <name evidence="5" type="ORF">HKX40_00295</name>
</gene>
<dbReference type="InterPro" id="IPR011711">
    <property type="entry name" value="GntR_C"/>
</dbReference>
<dbReference type="GO" id="GO:0003677">
    <property type="term" value="F:DNA binding"/>
    <property type="evidence" value="ECO:0007669"/>
    <property type="project" value="UniProtKB-KW"/>
</dbReference>
<accession>A0A7Y4L7W0</accession>
<evidence type="ECO:0000313" key="5">
    <source>
        <dbReference type="EMBL" id="NOL48579.1"/>
    </source>
</evidence>
<dbReference type="InterPro" id="IPR008920">
    <property type="entry name" value="TF_FadR/GntR_C"/>
</dbReference>
<keyword evidence="6" id="KW-1185">Reference proteome</keyword>
<dbReference type="InterPro" id="IPR000524">
    <property type="entry name" value="Tscrpt_reg_HTH_GntR"/>
</dbReference>
<dbReference type="EMBL" id="JABGBO010000001">
    <property type="protein sequence ID" value="NOL48579.1"/>
    <property type="molecule type" value="Genomic_DNA"/>
</dbReference>
<keyword evidence="1" id="KW-0805">Transcription regulation</keyword>
<keyword evidence="3" id="KW-0804">Transcription</keyword>
<dbReference type="AlphaFoldDB" id="A0A7Y4L7W0"/>
<dbReference type="Gene3D" id="1.20.120.530">
    <property type="entry name" value="GntR ligand-binding domain-like"/>
    <property type="match status" value="1"/>
</dbReference>
<evidence type="ECO:0000256" key="1">
    <source>
        <dbReference type="ARBA" id="ARBA00023015"/>
    </source>
</evidence>
<dbReference type="SMART" id="SM00345">
    <property type="entry name" value="HTH_GNTR"/>
    <property type="match status" value="1"/>
</dbReference>
<reference evidence="5 6" key="1">
    <citation type="submission" date="2020-05" db="EMBL/GenBank/DDBJ databases">
        <authorList>
            <person name="Niu N."/>
        </authorList>
    </citation>
    <scope>NUCLEOTIDE SEQUENCE [LARGE SCALE GENOMIC DNA]</scope>
    <source>
        <strain evidence="5 6">LMG10982</strain>
    </source>
</reference>
<dbReference type="PANTHER" id="PTHR43537:SF49">
    <property type="entry name" value="TRANSCRIPTIONAL REGULATORY PROTEIN"/>
    <property type="match status" value="1"/>
</dbReference>
<dbReference type="Proteomes" id="UP000541421">
    <property type="component" value="Unassembled WGS sequence"/>
</dbReference>
<dbReference type="PANTHER" id="PTHR43537">
    <property type="entry name" value="TRANSCRIPTIONAL REGULATOR, GNTR FAMILY"/>
    <property type="match status" value="1"/>
</dbReference>
<dbReference type="SUPFAM" id="SSF46785">
    <property type="entry name" value="Winged helix' DNA-binding domain"/>
    <property type="match status" value="1"/>
</dbReference>
<keyword evidence="2" id="KW-0238">DNA-binding</keyword>
<evidence type="ECO:0000256" key="2">
    <source>
        <dbReference type="ARBA" id="ARBA00023125"/>
    </source>
</evidence>
<comment type="caution">
    <text evidence="5">The sequence shown here is derived from an EMBL/GenBank/DDBJ whole genome shotgun (WGS) entry which is preliminary data.</text>
</comment>
<dbReference type="Gene3D" id="1.10.10.10">
    <property type="entry name" value="Winged helix-like DNA-binding domain superfamily/Winged helix DNA-binding domain"/>
    <property type="match status" value="1"/>
</dbReference>
<protein>
    <submittedName>
        <fullName evidence="5">GntR family transcriptional regulator</fullName>
    </submittedName>
</protein>
<organism evidence="5 6">
    <name type="scientific">Pelistega europaea</name>
    <dbReference type="NCBI Taxonomy" id="106147"/>
    <lineage>
        <taxon>Bacteria</taxon>
        <taxon>Pseudomonadati</taxon>
        <taxon>Pseudomonadota</taxon>
        <taxon>Betaproteobacteria</taxon>
        <taxon>Burkholderiales</taxon>
        <taxon>Alcaligenaceae</taxon>
        <taxon>Pelistega</taxon>
    </lineage>
</organism>
<evidence type="ECO:0000256" key="3">
    <source>
        <dbReference type="ARBA" id="ARBA00023163"/>
    </source>
</evidence>
<dbReference type="SMART" id="SM00895">
    <property type="entry name" value="FCD"/>
    <property type="match status" value="1"/>
</dbReference>
<dbReference type="InterPro" id="IPR036390">
    <property type="entry name" value="WH_DNA-bd_sf"/>
</dbReference>
<proteinExistence type="predicted"/>
<dbReference type="Pfam" id="PF07729">
    <property type="entry name" value="FCD"/>
    <property type="match status" value="1"/>
</dbReference>
<dbReference type="SUPFAM" id="SSF48008">
    <property type="entry name" value="GntR ligand-binding domain-like"/>
    <property type="match status" value="1"/>
</dbReference>
<dbReference type="CDD" id="cd07377">
    <property type="entry name" value="WHTH_GntR"/>
    <property type="match status" value="1"/>
</dbReference>
<feature type="domain" description="HTH gntR-type" evidence="4">
    <location>
        <begin position="5"/>
        <end position="72"/>
    </location>
</feature>
<evidence type="ECO:0000313" key="6">
    <source>
        <dbReference type="Proteomes" id="UP000541421"/>
    </source>
</evidence>
<dbReference type="Pfam" id="PF00392">
    <property type="entry name" value="GntR"/>
    <property type="match status" value="1"/>
</dbReference>
<dbReference type="GO" id="GO:0003700">
    <property type="term" value="F:DNA-binding transcription factor activity"/>
    <property type="evidence" value="ECO:0007669"/>
    <property type="project" value="InterPro"/>
</dbReference>
<evidence type="ECO:0000259" key="4">
    <source>
        <dbReference type="PROSITE" id="PS50949"/>
    </source>
</evidence>